<reference evidence="2 3" key="1">
    <citation type="submission" date="2023-05" db="EMBL/GenBank/DDBJ databases">
        <title>[ruminococcus] sp. nov., isolated from a pig farm feces dump.</title>
        <authorList>
            <person name="Chang Y.-H."/>
        </authorList>
    </citation>
    <scope>NUCLEOTIDE SEQUENCE [LARGE SCALE GENOMIC DNA]</scope>
    <source>
        <strain evidence="2 3">YH-rum2234</strain>
    </source>
</reference>
<organism evidence="2 3">
    <name type="scientific">Fusibacillus kribbianus</name>
    <dbReference type="NCBI Taxonomy" id="3044208"/>
    <lineage>
        <taxon>Bacteria</taxon>
        <taxon>Bacillati</taxon>
        <taxon>Bacillota</taxon>
        <taxon>Clostridia</taxon>
        <taxon>Lachnospirales</taxon>
        <taxon>Lachnospiraceae</taxon>
        <taxon>Fusibacillus</taxon>
    </lineage>
</organism>
<proteinExistence type="predicted"/>
<dbReference type="AlphaFoldDB" id="A0AAP4EY71"/>
<dbReference type="RefSeq" id="WP_283231659.1">
    <property type="nucleotide sequence ID" value="NZ_JASGBQ010000028.1"/>
</dbReference>
<name>A0AAP4EY71_9FIRM</name>
<dbReference type="Proteomes" id="UP001300383">
    <property type="component" value="Unassembled WGS sequence"/>
</dbReference>
<sequence length="251" mass="28103">MCALKVRVKFKKTGIMKFIGHLDVMRYFQKVNRRAGVDIAYSGGFSPHQIMSFASPLGLGLTSEGEYLDMEILSTDTSDHMVKRMNETMAEGMEIVSFLLLPETAKPAMSVVAAADYLISQKEASAVTLPDGWQKTVESFLAQDVIPVLKKTKKNEKQIDIRPMVYQWELRDEGLFVKLSSGSAENLKPELLLEALYQYAGKEYPPYSLDICRLELYAGGEAEGEQPLIPLEAFGKKIEAPIPREVKEDMP</sequence>
<evidence type="ECO:0000313" key="3">
    <source>
        <dbReference type="Proteomes" id="UP001300383"/>
    </source>
</evidence>
<dbReference type="InterPro" id="IPR018768">
    <property type="entry name" value="DUF2344"/>
</dbReference>
<comment type="caution">
    <text evidence="2">The sequence shown here is derived from an EMBL/GenBank/DDBJ whole genome shotgun (WGS) entry which is preliminary data.</text>
</comment>
<accession>A0AAP4EY71</accession>
<dbReference type="NCBIfam" id="TIGR03936">
    <property type="entry name" value="sam_1_link_chp"/>
    <property type="match status" value="1"/>
</dbReference>
<keyword evidence="3" id="KW-1185">Reference proteome</keyword>
<evidence type="ECO:0000313" key="2">
    <source>
        <dbReference type="EMBL" id="MDI9243234.1"/>
    </source>
</evidence>
<protein>
    <submittedName>
        <fullName evidence="2">TIGR03936 family radical SAM-associated protein</fullName>
    </submittedName>
</protein>
<dbReference type="EMBL" id="JASGBQ010000028">
    <property type="protein sequence ID" value="MDI9243234.1"/>
    <property type="molecule type" value="Genomic_DNA"/>
</dbReference>
<gene>
    <name evidence="2" type="ORF">QJ036_12325</name>
</gene>
<dbReference type="Pfam" id="PF10105">
    <property type="entry name" value="DUF2344"/>
    <property type="match status" value="1"/>
</dbReference>
<evidence type="ECO:0000259" key="1">
    <source>
        <dbReference type="Pfam" id="PF10105"/>
    </source>
</evidence>
<feature type="domain" description="DUF2344" evidence="1">
    <location>
        <begin position="5"/>
        <end position="189"/>
    </location>
</feature>